<dbReference type="EMBL" id="JACEFO010001785">
    <property type="protein sequence ID" value="KAF8702398.1"/>
    <property type="molecule type" value="Genomic_DNA"/>
</dbReference>
<protein>
    <recommendedName>
        <fullName evidence="3">DUF7610 domain-containing protein</fullName>
    </recommendedName>
</protein>
<evidence type="ECO:0000256" key="1">
    <source>
        <dbReference type="SAM" id="MobiDB-lite"/>
    </source>
</evidence>
<accession>A0A835BSM6</accession>
<comment type="caution">
    <text evidence="4">The sequence shown here is derived from an EMBL/GenBank/DDBJ whole genome shotgun (WGS) entry which is preliminary data.</text>
</comment>
<feature type="region of interest" description="Disordered" evidence="1">
    <location>
        <begin position="102"/>
        <end position="144"/>
    </location>
</feature>
<feature type="region of interest" description="Disordered" evidence="1">
    <location>
        <begin position="160"/>
        <end position="218"/>
    </location>
</feature>
<dbReference type="Pfam" id="PF24583">
    <property type="entry name" value="DUF7610"/>
    <property type="match status" value="1"/>
</dbReference>
<name>A0A835BSM6_9POAL</name>
<feature type="domain" description="DUF7610" evidence="3">
    <location>
        <begin position="18"/>
        <end position="99"/>
    </location>
</feature>
<keyword evidence="2" id="KW-0472">Membrane</keyword>
<sequence length="274" mass="28844">MDMPPAATQVRRANAVAERKLDELSACLGDALSSTRQRSPDAEGRLVAEIKAKTDFLRSLLVAEAECHGGGGGARPEYLAEAEARFAVLEATFHNWARRAAAAAAASPETGEEEDEKVREPAEEEETDGSESSGSTCSCTDSCQEAAPGDAIEARKEVTAADGVASNGHDDDAEREATGTRRVVTTSGAVAEKREAVGTRGDGDDGATPVADVRKKRDAAAETRGRTVQRQRWWWRRGAAWCGAAGVVALVAVGLTVELAAVAHQNVNVYVVPT</sequence>
<dbReference type="InterPro" id="IPR056029">
    <property type="entry name" value="DUF7610"/>
</dbReference>
<dbReference type="Proteomes" id="UP000636709">
    <property type="component" value="Unassembled WGS sequence"/>
</dbReference>
<feature type="compositionally biased region" description="Basic and acidic residues" evidence="1">
    <location>
        <begin position="168"/>
        <end position="179"/>
    </location>
</feature>
<feature type="compositionally biased region" description="Basic and acidic residues" evidence="1">
    <location>
        <begin position="191"/>
        <end position="203"/>
    </location>
</feature>
<organism evidence="4 5">
    <name type="scientific">Digitaria exilis</name>
    <dbReference type="NCBI Taxonomy" id="1010633"/>
    <lineage>
        <taxon>Eukaryota</taxon>
        <taxon>Viridiplantae</taxon>
        <taxon>Streptophyta</taxon>
        <taxon>Embryophyta</taxon>
        <taxon>Tracheophyta</taxon>
        <taxon>Spermatophyta</taxon>
        <taxon>Magnoliopsida</taxon>
        <taxon>Liliopsida</taxon>
        <taxon>Poales</taxon>
        <taxon>Poaceae</taxon>
        <taxon>PACMAD clade</taxon>
        <taxon>Panicoideae</taxon>
        <taxon>Panicodae</taxon>
        <taxon>Paniceae</taxon>
        <taxon>Anthephorinae</taxon>
        <taxon>Digitaria</taxon>
    </lineage>
</organism>
<proteinExistence type="predicted"/>
<feature type="compositionally biased region" description="Low complexity" evidence="1">
    <location>
        <begin position="130"/>
        <end position="143"/>
    </location>
</feature>
<dbReference type="AlphaFoldDB" id="A0A835BSM6"/>
<keyword evidence="2" id="KW-1133">Transmembrane helix</keyword>
<keyword evidence="5" id="KW-1185">Reference proteome</keyword>
<dbReference type="OrthoDB" id="679840at2759"/>
<evidence type="ECO:0000313" key="4">
    <source>
        <dbReference type="EMBL" id="KAF8702398.1"/>
    </source>
</evidence>
<gene>
    <name evidence="4" type="ORF">HU200_032773</name>
</gene>
<reference evidence="4" key="1">
    <citation type="submission" date="2020-07" db="EMBL/GenBank/DDBJ databases">
        <title>Genome sequence and genetic diversity analysis of an under-domesticated orphan crop, white fonio (Digitaria exilis).</title>
        <authorList>
            <person name="Bennetzen J.L."/>
            <person name="Chen S."/>
            <person name="Ma X."/>
            <person name="Wang X."/>
            <person name="Yssel A.E.J."/>
            <person name="Chaluvadi S.R."/>
            <person name="Johnson M."/>
            <person name="Gangashetty P."/>
            <person name="Hamidou F."/>
            <person name="Sanogo M.D."/>
            <person name="Zwaenepoel A."/>
            <person name="Wallace J."/>
            <person name="Van De Peer Y."/>
            <person name="Van Deynze A."/>
        </authorList>
    </citation>
    <scope>NUCLEOTIDE SEQUENCE</scope>
    <source>
        <tissue evidence="4">Leaves</tissue>
    </source>
</reference>
<keyword evidence="2" id="KW-0812">Transmembrane</keyword>
<feature type="transmembrane region" description="Helical" evidence="2">
    <location>
        <begin position="239"/>
        <end position="263"/>
    </location>
</feature>
<evidence type="ECO:0000259" key="3">
    <source>
        <dbReference type="Pfam" id="PF24583"/>
    </source>
</evidence>
<evidence type="ECO:0000256" key="2">
    <source>
        <dbReference type="SAM" id="Phobius"/>
    </source>
</evidence>
<evidence type="ECO:0000313" key="5">
    <source>
        <dbReference type="Proteomes" id="UP000636709"/>
    </source>
</evidence>